<evidence type="ECO:0000313" key="1">
    <source>
        <dbReference type="EMBL" id="KAK7034171.1"/>
    </source>
</evidence>
<reference evidence="1 2" key="1">
    <citation type="journal article" date="2024" name="J Genomics">
        <title>Draft genome sequencing and assembly of Favolaschia claudopus CIRM-BRFM 2984 isolated from oak limbs.</title>
        <authorList>
            <person name="Navarro D."/>
            <person name="Drula E."/>
            <person name="Chaduli D."/>
            <person name="Cazenave R."/>
            <person name="Ahrendt S."/>
            <person name="Wang J."/>
            <person name="Lipzen A."/>
            <person name="Daum C."/>
            <person name="Barry K."/>
            <person name="Grigoriev I.V."/>
            <person name="Favel A."/>
            <person name="Rosso M.N."/>
            <person name="Martin F."/>
        </authorList>
    </citation>
    <scope>NUCLEOTIDE SEQUENCE [LARGE SCALE GENOMIC DNA]</scope>
    <source>
        <strain evidence="1 2">CIRM-BRFM 2984</strain>
    </source>
</reference>
<proteinExistence type="predicted"/>
<protein>
    <submittedName>
        <fullName evidence="1">Uncharacterized protein</fullName>
    </submittedName>
</protein>
<sequence length="80" mass="9206">VSRTGKAMQDLKALRPEKFTIAELDQELESMTLIRALPSQYDSFVSSLLLLDTLDLFKLHAAFHNEGVQRTTRNAYHKER</sequence>
<dbReference type="AlphaFoldDB" id="A0AAW0C3C9"/>
<accession>A0AAW0C3C9</accession>
<feature type="non-terminal residue" evidence="1">
    <location>
        <position position="1"/>
    </location>
</feature>
<name>A0AAW0C3C9_9AGAR</name>
<dbReference type="EMBL" id="JAWWNJ010000021">
    <property type="protein sequence ID" value="KAK7034171.1"/>
    <property type="molecule type" value="Genomic_DNA"/>
</dbReference>
<dbReference type="Proteomes" id="UP001362999">
    <property type="component" value="Unassembled WGS sequence"/>
</dbReference>
<gene>
    <name evidence="1" type="ORF">R3P38DRAFT_2519054</name>
</gene>
<keyword evidence="2" id="KW-1185">Reference proteome</keyword>
<organism evidence="1 2">
    <name type="scientific">Favolaschia claudopus</name>
    <dbReference type="NCBI Taxonomy" id="2862362"/>
    <lineage>
        <taxon>Eukaryota</taxon>
        <taxon>Fungi</taxon>
        <taxon>Dikarya</taxon>
        <taxon>Basidiomycota</taxon>
        <taxon>Agaricomycotina</taxon>
        <taxon>Agaricomycetes</taxon>
        <taxon>Agaricomycetidae</taxon>
        <taxon>Agaricales</taxon>
        <taxon>Marasmiineae</taxon>
        <taxon>Mycenaceae</taxon>
        <taxon>Favolaschia</taxon>
    </lineage>
</organism>
<comment type="caution">
    <text evidence="1">The sequence shown here is derived from an EMBL/GenBank/DDBJ whole genome shotgun (WGS) entry which is preliminary data.</text>
</comment>
<evidence type="ECO:0000313" key="2">
    <source>
        <dbReference type="Proteomes" id="UP001362999"/>
    </source>
</evidence>